<dbReference type="EMBL" id="AJ617740">
    <property type="protein sequence ID" value="CAE92942.1"/>
    <property type="molecule type" value="Genomic_DNA"/>
</dbReference>
<name>Q706K8_PSEPU</name>
<protein>
    <submittedName>
        <fullName evidence="1">Uncharacterized protein</fullName>
    </submittedName>
</protein>
<sequence>MRPQSHVPQFLRHRPAPTASGYYLRMPPSAWAGSAHFSKGATMANNYYEGTGVLMLDRVTPVIKALFGVFALDESYPGNGHAYIARIAETNYPQWSNVLGGLEDLAAQLGIPMPDDEGLSIPPLLELLAVHFGADQDQELQNLIEQHQFEDSADLEALLLIATCFDDGHDLTAIQFEGCWYCSKPRLFEFGGSGCYLSREVQVFRTSSQALQLGDQLRKAIKASDIEEASALIALEAANLLAGINDEHFRLNVRHRIAERLAQTPTISAD</sequence>
<reference evidence="1" key="4">
    <citation type="submission" date="2012-02" db="EMBL/GenBank/DDBJ databases">
        <authorList>
            <person name="van der Meer J.R."/>
        </authorList>
    </citation>
    <scope>NUCLEOTIDE SEQUENCE</scope>
    <source>
        <strain evidence="1">Strain RR21</strain>
    </source>
</reference>
<proteinExistence type="predicted"/>
<reference evidence="1" key="2">
    <citation type="journal article" date="2003" name="Mol. Microbiol.">
        <title>Characterization of two alternative promoters and a transcription regulator for integrase expression in the clc catabolic genomic island of Pseudomonas sp. strain B13.</title>
        <authorList>
            <person name="Sentchilo V."/>
            <person name="Zehnder A.J.B."/>
            <person name="van der Meer J.R."/>
        </authorList>
    </citation>
    <scope>NUCLEOTIDE SEQUENCE</scope>
    <source>
        <strain evidence="1">Strain RR21</strain>
    </source>
</reference>
<accession>Q706K8</accession>
<organism evidence="1">
    <name type="scientific">Pseudomonas putida</name>
    <name type="common">Arthrobacter siderocapsulatus</name>
    <dbReference type="NCBI Taxonomy" id="303"/>
    <lineage>
        <taxon>Bacteria</taxon>
        <taxon>Pseudomonadati</taxon>
        <taxon>Pseudomonadota</taxon>
        <taxon>Gammaproteobacteria</taxon>
        <taxon>Pseudomonadales</taxon>
        <taxon>Pseudomonadaceae</taxon>
        <taxon>Pseudomonas</taxon>
    </lineage>
</organism>
<reference evidence="1" key="1">
    <citation type="journal article" date="1998" name="J. Bacteriol.">
        <title>Int-B13, an unusual site-specific recombinase of the bacteriophage P4 integrase family, is responsible for chromosomal insertion of the 105-kilobase clc element of Pseudomonas sp. Strain B13.</title>
        <authorList>
            <person name="Ravatn R."/>
            <person name="Studer S."/>
            <person name="Zender A.J.B."/>
            <person name="van der Meer J.R."/>
        </authorList>
    </citation>
    <scope>NUCLEOTIDE SEQUENCE</scope>
    <source>
        <strain evidence="1">Strain RR21</strain>
    </source>
</reference>
<evidence type="ECO:0000313" key="1">
    <source>
        <dbReference type="EMBL" id="CAE92942.1"/>
    </source>
</evidence>
<reference evidence="1" key="3">
    <citation type="journal article" date="2006" name="J. Bacteriol.">
        <title>The clc element of Pseudomonas sp. strain B13, a genomic island with various catabolic properties.</title>
        <authorList>
            <person name="Gaillard M."/>
            <person name="Vallaeys T."/>
            <person name="Vorhoelter F.J."/>
            <person name="Minoia M."/>
            <person name="Werlen C."/>
            <person name="Sentchilo V."/>
            <person name="Puhler A."/>
            <person name="van der Meer J.R."/>
        </authorList>
    </citation>
    <scope>NUCLEOTIDE SEQUENCE</scope>
    <source>
        <strain evidence="1">Strain RR21</strain>
    </source>
</reference>
<dbReference type="AlphaFoldDB" id="Q706K8"/>